<dbReference type="Proteomes" id="UP000039324">
    <property type="component" value="Unassembled WGS sequence"/>
</dbReference>
<sequence>MDATSDDGNVWPRALATLFGGIFALTAGAAVAVRRSGVLVTASSAGVAVRALAYSTAIVAASGAATAVCIQQKLGVSSGRELREKLQAVIGPQGDSIRGGLQANFGAAIDFLRTRLPDVTSAIGSSSWRRTRTSEDDGIAAVNNFLATVTGDAQVNPQSNES</sequence>
<evidence type="ECO:0000313" key="5">
    <source>
        <dbReference type="Proteomes" id="UP000290189"/>
    </source>
</evidence>
<accession>A0A0G4IZA6</accession>
<proteinExistence type="predicted"/>
<keyword evidence="1" id="KW-0472">Membrane</keyword>
<reference evidence="2 4" key="1">
    <citation type="submission" date="2015-02" db="EMBL/GenBank/DDBJ databases">
        <authorList>
            <person name="Chooi Y.-H."/>
        </authorList>
    </citation>
    <scope>NUCLEOTIDE SEQUENCE [LARGE SCALE GENOMIC DNA]</scope>
    <source>
        <strain evidence="2">E3</strain>
    </source>
</reference>
<dbReference type="EMBL" id="CDSF01000101">
    <property type="protein sequence ID" value="CEP00615.1"/>
    <property type="molecule type" value="Genomic_DNA"/>
</dbReference>
<protein>
    <submittedName>
        <fullName evidence="2">Uncharacterized protein</fullName>
    </submittedName>
</protein>
<evidence type="ECO:0000313" key="4">
    <source>
        <dbReference type="Proteomes" id="UP000039324"/>
    </source>
</evidence>
<keyword evidence="4" id="KW-1185">Reference proteome</keyword>
<geneLocation type="mitochondrion" evidence="3"/>
<organism evidence="2 4">
    <name type="scientific">Plasmodiophora brassicae</name>
    <name type="common">Clubroot disease agent</name>
    <dbReference type="NCBI Taxonomy" id="37360"/>
    <lineage>
        <taxon>Eukaryota</taxon>
        <taxon>Sar</taxon>
        <taxon>Rhizaria</taxon>
        <taxon>Endomyxa</taxon>
        <taxon>Phytomyxea</taxon>
        <taxon>Plasmodiophorida</taxon>
        <taxon>Plasmodiophoridae</taxon>
        <taxon>Plasmodiophora</taxon>
    </lineage>
</organism>
<evidence type="ECO:0000313" key="3">
    <source>
        <dbReference type="EMBL" id="SPQ93894.1"/>
    </source>
</evidence>
<keyword evidence="3" id="KW-0496">Mitochondrion</keyword>
<evidence type="ECO:0000256" key="1">
    <source>
        <dbReference type="SAM" id="Phobius"/>
    </source>
</evidence>
<gene>
    <name evidence="2" type="ORF">PBRA_001669</name>
    <name evidence="3" type="ORF">PLBR_LOCUS1109</name>
</gene>
<name>A0A0G4IZA6_PLABS</name>
<dbReference type="Proteomes" id="UP000290189">
    <property type="component" value="Unassembled WGS sequence"/>
</dbReference>
<dbReference type="EMBL" id="OVEO01000002">
    <property type="protein sequence ID" value="SPQ93894.1"/>
    <property type="molecule type" value="Genomic_DNA"/>
</dbReference>
<evidence type="ECO:0000313" key="2">
    <source>
        <dbReference type="EMBL" id="CEP00615.1"/>
    </source>
</evidence>
<dbReference type="AlphaFoldDB" id="A0A0G4IZA6"/>
<keyword evidence="1" id="KW-0812">Transmembrane</keyword>
<feature type="transmembrane region" description="Helical" evidence="1">
    <location>
        <begin position="14"/>
        <end position="33"/>
    </location>
</feature>
<keyword evidence="1" id="KW-1133">Transmembrane helix</keyword>
<reference evidence="3 5" key="2">
    <citation type="submission" date="2018-03" db="EMBL/GenBank/DDBJ databases">
        <authorList>
            <person name="Fogelqvist J."/>
        </authorList>
    </citation>
    <scope>NUCLEOTIDE SEQUENCE [LARGE SCALE GENOMIC DNA]</scope>
</reference>